<comment type="caution">
    <text evidence="7">The sequence shown here is derived from an EMBL/GenBank/DDBJ whole genome shotgun (WGS) entry which is preliminary data.</text>
</comment>
<feature type="transmembrane region" description="Helical" evidence="6">
    <location>
        <begin position="165"/>
        <end position="191"/>
    </location>
</feature>
<accession>A0A0F2TJQ1</accession>
<evidence type="ECO:0000256" key="1">
    <source>
        <dbReference type="ARBA" id="ARBA00004651"/>
    </source>
</evidence>
<dbReference type="RefSeq" id="WP_045693174.1">
    <property type="nucleotide sequence ID" value="NZ_JZKH01000009.1"/>
</dbReference>
<sequence length="225" mass="23209">MDELLSAVDGHVVDGHAVLGIAAVALTMALSPGPNMIYLVSRSIAQGRRAGLVSLTGVASAFLVYLVAVTAGVAAVFSVVPALYTAIKLAGAGYLLWLAWKAVKPGGAAVFAPQALPPDPPRKLFAMGFLTCLLNPKIVIVYLSLLPQFVAPERGHVAAQSLVLGLVQIVIAVTVNGLIAVGAGSIATFLGRRPTWLRIQRYAMGTVLAGLALHIATDRAKAVAA</sequence>
<feature type="transmembrane region" description="Helical" evidence="6">
    <location>
        <begin position="52"/>
        <end position="77"/>
    </location>
</feature>
<evidence type="ECO:0000256" key="2">
    <source>
        <dbReference type="ARBA" id="ARBA00022475"/>
    </source>
</evidence>
<dbReference type="InterPro" id="IPR001123">
    <property type="entry name" value="LeuE-type"/>
</dbReference>
<comment type="subcellular location">
    <subcellularLocation>
        <location evidence="1">Cell membrane</location>
        <topology evidence="1">Multi-pass membrane protein</topology>
    </subcellularLocation>
</comment>
<dbReference type="PANTHER" id="PTHR30086:SF20">
    <property type="entry name" value="ARGININE EXPORTER PROTEIN ARGO-RELATED"/>
    <property type="match status" value="1"/>
</dbReference>
<protein>
    <submittedName>
        <fullName evidence="7">Lysine transporter LysE</fullName>
    </submittedName>
</protein>
<proteinExistence type="predicted"/>
<feature type="transmembrane region" description="Helical" evidence="6">
    <location>
        <begin position="20"/>
        <end position="40"/>
    </location>
</feature>
<evidence type="ECO:0000256" key="5">
    <source>
        <dbReference type="ARBA" id="ARBA00023136"/>
    </source>
</evidence>
<dbReference type="PATRIC" id="fig|359131.3.peg.7380"/>
<evidence type="ECO:0000256" key="4">
    <source>
        <dbReference type="ARBA" id="ARBA00022989"/>
    </source>
</evidence>
<gene>
    <name evidence="7" type="ORF">VM95_07200</name>
</gene>
<keyword evidence="3 6" id="KW-0812">Transmembrane</keyword>
<evidence type="ECO:0000313" key="8">
    <source>
        <dbReference type="Proteomes" id="UP000033699"/>
    </source>
</evidence>
<name>A0A0F2TJQ1_STRR3</name>
<evidence type="ECO:0000313" key="7">
    <source>
        <dbReference type="EMBL" id="KJS62751.1"/>
    </source>
</evidence>
<evidence type="ECO:0000256" key="6">
    <source>
        <dbReference type="SAM" id="Phobius"/>
    </source>
</evidence>
<dbReference type="EMBL" id="JZKH01000009">
    <property type="protein sequence ID" value="KJS62751.1"/>
    <property type="molecule type" value="Genomic_DNA"/>
</dbReference>
<dbReference type="PANTHER" id="PTHR30086">
    <property type="entry name" value="ARGININE EXPORTER PROTEIN ARGO"/>
    <property type="match status" value="1"/>
</dbReference>
<dbReference type="Proteomes" id="UP000033699">
    <property type="component" value="Unassembled WGS sequence"/>
</dbReference>
<dbReference type="PIRSF" id="PIRSF006324">
    <property type="entry name" value="LeuE"/>
    <property type="match status" value="1"/>
</dbReference>
<keyword evidence="8" id="KW-1185">Reference proteome</keyword>
<dbReference type="AlphaFoldDB" id="A0A0F2TJQ1"/>
<keyword evidence="4 6" id="KW-1133">Transmembrane helix</keyword>
<organism evidence="7 8">
    <name type="scientific">Streptomyces rubellomurinus (strain ATCC 31215)</name>
    <dbReference type="NCBI Taxonomy" id="359131"/>
    <lineage>
        <taxon>Bacteria</taxon>
        <taxon>Bacillati</taxon>
        <taxon>Actinomycetota</taxon>
        <taxon>Actinomycetes</taxon>
        <taxon>Kitasatosporales</taxon>
        <taxon>Streptomycetaceae</taxon>
        <taxon>Streptomyces</taxon>
    </lineage>
</organism>
<dbReference type="Pfam" id="PF01810">
    <property type="entry name" value="LysE"/>
    <property type="match status" value="1"/>
</dbReference>
<dbReference type="GO" id="GO:0015171">
    <property type="term" value="F:amino acid transmembrane transporter activity"/>
    <property type="evidence" value="ECO:0007669"/>
    <property type="project" value="TreeGrafter"/>
</dbReference>
<keyword evidence="5 6" id="KW-0472">Membrane</keyword>
<dbReference type="OrthoDB" id="3175972at2"/>
<keyword evidence="2" id="KW-1003">Cell membrane</keyword>
<dbReference type="GO" id="GO:0005886">
    <property type="term" value="C:plasma membrane"/>
    <property type="evidence" value="ECO:0007669"/>
    <property type="project" value="UniProtKB-SubCell"/>
</dbReference>
<reference evidence="7 8" key="1">
    <citation type="submission" date="2015-02" db="EMBL/GenBank/DDBJ databases">
        <authorList>
            <person name="Ju K.-S."/>
            <person name="Doroghazi J.R."/>
            <person name="Metcalf W."/>
        </authorList>
    </citation>
    <scope>NUCLEOTIDE SEQUENCE [LARGE SCALE GENOMIC DNA]</scope>
    <source>
        <strain evidence="7 8">ATCC 31215</strain>
    </source>
</reference>
<feature type="transmembrane region" description="Helical" evidence="6">
    <location>
        <begin position="124"/>
        <end position="145"/>
    </location>
</feature>
<feature type="transmembrane region" description="Helical" evidence="6">
    <location>
        <begin position="83"/>
        <end position="103"/>
    </location>
</feature>
<evidence type="ECO:0000256" key="3">
    <source>
        <dbReference type="ARBA" id="ARBA00022692"/>
    </source>
</evidence>